<protein>
    <submittedName>
        <fullName evidence="3">Uncharacterized protein</fullName>
    </submittedName>
</protein>
<accession>I3ZCK1</accession>
<evidence type="ECO:0000313" key="3">
    <source>
        <dbReference type="EMBL" id="AFL86969.1"/>
    </source>
</evidence>
<evidence type="ECO:0000313" key="4">
    <source>
        <dbReference type="Proteomes" id="UP000006056"/>
    </source>
</evidence>
<dbReference type="EMBL" id="CP003379">
    <property type="protein sequence ID" value="AFL86969.1"/>
    <property type="molecule type" value="Genomic_DNA"/>
</dbReference>
<dbReference type="PATRIC" id="fig|926566.3.peg.623"/>
<evidence type="ECO:0000256" key="1">
    <source>
        <dbReference type="SAM" id="Phobius"/>
    </source>
</evidence>
<evidence type="ECO:0000256" key="2">
    <source>
        <dbReference type="SAM" id="SignalP"/>
    </source>
</evidence>
<dbReference type="Proteomes" id="UP000006056">
    <property type="component" value="Chromosome"/>
</dbReference>
<keyword evidence="1" id="KW-0472">Membrane</keyword>
<proteinExistence type="predicted"/>
<dbReference type="KEGG" id="trs:Terro_0631"/>
<feature type="signal peptide" evidence="2">
    <location>
        <begin position="1"/>
        <end position="22"/>
    </location>
</feature>
<dbReference type="OrthoDB" id="109092at2"/>
<dbReference type="AlphaFoldDB" id="I3ZCK1"/>
<gene>
    <name evidence="3" type="ordered locus">Terro_0631</name>
</gene>
<keyword evidence="1" id="KW-0812">Transmembrane</keyword>
<dbReference type="Pfam" id="PF20244">
    <property type="entry name" value="DUF6599"/>
    <property type="match status" value="1"/>
</dbReference>
<name>I3ZCK1_TERRK</name>
<dbReference type="InterPro" id="IPR046534">
    <property type="entry name" value="DUF6599"/>
</dbReference>
<dbReference type="HOGENOM" id="CLU_056494_0_0_0"/>
<organism evidence="3 4">
    <name type="scientific">Terriglobus roseus (strain DSM 18391 / NRRL B-41598 / KBS 63)</name>
    <dbReference type="NCBI Taxonomy" id="926566"/>
    <lineage>
        <taxon>Bacteria</taxon>
        <taxon>Pseudomonadati</taxon>
        <taxon>Acidobacteriota</taxon>
        <taxon>Terriglobia</taxon>
        <taxon>Terriglobales</taxon>
        <taxon>Acidobacteriaceae</taxon>
        <taxon>Terriglobus</taxon>
    </lineage>
</organism>
<sequence length="382" mass="39738">MVRFSAKLALLAALAAPLVAHAQAPASTPAATTVVTPPAPLLPDKFGEWQASGPADNSIHLAEGVATELIVKRSDAKKYEAEGNASVISATEFADATGAYSAYTLMRTPQMRPCAGGNSLGVDCSISSGTMIFWQGDTLVQIAPAGTKPISASSFNELVGMLPKPTGAKGAHPLLPTRLPQEGLEKDSLHYAVGSLTYAAEGGSLPAGVIDFSKSPEIITARYHGGKSGTGLLTMIFYPTPTIAGDRLRAIEKAIDDKSLPASFLTGDPKAARSGPIVAIAAGGFAARQASRMVDSVKYEANISWNKPEGYMEQFKVSQAASVMVQIMIFVIVMVGAALALGIVFGGGRAAIRKARGKPISTMDDIEVISLGLRGPADRKLQ</sequence>
<dbReference type="RefSeq" id="WP_014784538.1">
    <property type="nucleotide sequence ID" value="NC_018014.1"/>
</dbReference>
<keyword evidence="4" id="KW-1185">Reference proteome</keyword>
<keyword evidence="2" id="KW-0732">Signal</keyword>
<dbReference type="eggNOG" id="ENOG5030BWY">
    <property type="taxonomic scope" value="Bacteria"/>
</dbReference>
<feature type="transmembrane region" description="Helical" evidence="1">
    <location>
        <begin position="323"/>
        <end position="346"/>
    </location>
</feature>
<reference evidence="3 4" key="1">
    <citation type="submission" date="2012-06" db="EMBL/GenBank/DDBJ databases">
        <title>Complete genome of Terriglobus roseus DSM 18391.</title>
        <authorList>
            <consortium name="US DOE Joint Genome Institute (JGI-PGF)"/>
            <person name="Lucas S."/>
            <person name="Copeland A."/>
            <person name="Lapidus A."/>
            <person name="Glavina del Rio T."/>
            <person name="Dalin E."/>
            <person name="Tice H."/>
            <person name="Bruce D."/>
            <person name="Goodwin L."/>
            <person name="Pitluck S."/>
            <person name="Peters L."/>
            <person name="Mikhailova N."/>
            <person name="Munk A.C.C."/>
            <person name="Kyrpides N."/>
            <person name="Mavromatis K."/>
            <person name="Ivanova N."/>
            <person name="Brettin T."/>
            <person name="Detter J.C."/>
            <person name="Han C."/>
            <person name="Larimer F."/>
            <person name="Land M."/>
            <person name="Hauser L."/>
            <person name="Markowitz V."/>
            <person name="Cheng J.-F."/>
            <person name="Hugenholtz P."/>
            <person name="Woyke T."/>
            <person name="Wu D."/>
            <person name="Brambilla E."/>
            <person name="Klenk H.-P."/>
            <person name="Eisen J.A."/>
        </authorList>
    </citation>
    <scope>NUCLEOTIDE SEQUENCE [LARGE SCALE GENOMIC DNA]</scope>
    <source>
        <strain evidence="4">DSM 18391 / NRRL B-41598 / KBS 63</strain>
    </source>
</reference>
<keyword evidence="1" id="KW-1133">Transmembrane helix</keyword>
<feature type="chain" id="PRO_5003684640" evidence="2">
    <location>
        <begin position="23"/>
        <end position="382"/>
    </location>
</feature>